<feature type="transmembrane region" description="Helical" evidence="1">
    <location>
        <begin position="21"/>
        <end position="41"/>
    </location>
</feature>
<proteinExistence type="predicted"/>
<organism evidence="2 3">
    <name type="scientific">Anaeromonas frigoriresistens</name>
    <dbReference type="NCBI Taxonomy" id="2683708"/>
    <lineage>
        <taxon>Bacteria</taxon>
        <taxon>Bacillati</taxon>
        <taxon>Bacillota</taxon>
        <taxon>Tissierellia</taxon>
        <taxon>Tissierellales</taxon>
        <taxon>Thermohalobacteraceae</taxon>
        <taxon>Anaeromonas</taxon>
    </lineage>
</organism>
<sequence length="183" mass="20874">MEKMKVPKSLHELMGKETTKFEFMYILGFAIASTLVIAWIARTELDVLIIWKAIFMIILMIDIFGGVIANLSYGTNEHYSQSNKRRIIFISIHVQPLLMMLISGGHNIPFVIIWIFAVVSAFLINAIRENPAQRVIGLSLSIVGLFMVSQFANELPFYIIAMLSMYIIKVVFSFPVNHYRKAV</sequence>
<evidence type="ECO:0000256" key="1">
    <source>
        <dbReference type="SAM" id="Phobius"/>
    </source>
</evidence>
<keyword evidence="1" id="KW-0472">Membrane</keyword>
<name>A0A942Z6X4_9FIRM</name>
<keyword evidence="1" id="KW-0812">Transmembrane</keyword>
<feature type="transmembrane region" description="Helical" evidence="1">
    <location>
        <begin position="53"/>
        <end position="73"/>
    </location>
</feature>
<feature type="transmembrane region" description="Helical" evidence="1">
    <location>
        <begin position="157"/>
        <end position="176"/>
    </location>
</feature>
<evidence type="ECO:0000313" key="3">
    <source>
        <dbReference type="Proteomes" id="UP000724672"/>
    </source>
</evidence>
<accession>A0A942Z6X4</accession>
<feature type="transmembrane region" description="Helical" evidence="1">
    <location>
        <begin position="85"/>
        <end position="102"/>
    </location>
</feature>
<feature type="transmembrane region" description="Helical" evidence="1">
    <location>
        <begin position="108"/>
        <end position="127"/>
    </location>
</feature>
<dbReference type="Proteomes" id="UP000724672">
    <property type="component" value="Unassembled WGS sequence"/>
</dbReference>
<dbReference type="EMBL" id="WSFT01000028">
    <property type="protein sequence ID" value="MBS4538057.1"/>
    <property type="molecule type" value="Genomic_DNA"/>
</dbReference>
<gene>
    <name evidence="2" type="ORF">GOQ27_06260</name>
</gene>
<keyword evidence="1" id="KW-1133">Transmembrane helix</keyword>
<dbReference type="AlphaFoldDB" id="A0A942Z6X4"/>
<evidence type="ECO:0000313" key="2">
    <source>
        <dbReference type="EMBL" id="MBS4538057.1"/>
    </source>
</evidence>
<dbReference type="RefSeq" id="WP_203365982.1">
    <property type="nucleotide sequence ID" value="NZ_WSFT01000028.1"/>
</dbReference>
<feature type="transmembrane region" description="Helical" evidence="1">
    <location>
        <begin position="134"/>
        <end position="151"/>
    </location>
</feature>
<keyword evidence="3" id="KW-1185">Reference proteome</keyword>
<protein>
    <submittedName>
        <fullName evidence="2">Uncharacterized protein</fullName>
    </submittedName>
</protein>
<reference evidence="2" key="1">
    <citation type="submission" date="2019-12" db="EMBL/GenBank/DDBJ databases">
        <title>Clostridiaceae gen. nov. sp. nov., isolated from sediment in Xinjiang, China.</title>
        <authorList>
            <person name="Zhang R."/>
        </authorList>
    </citation>
    <scope>NUCLEOTIDE SEQUENCE</scope>
    <source>
        <strain evidence="2">D2Q-11</strain>
    </source>
</reference>
<comment type="caution">
    <text evidence="2">The sequence shown here is derived from an EMBL/GenBank/DDBJ whole genome shotgun (WGS) entry which is preliminary data.</text>
</comment>